<reference evidence="1 2" key="1">
    <citation type="journal article" date="2018" name="bioRxiv">
        <title>Evidence of independent acquisition and adaption of ultra-small bacteria to human hosts across the highly diverse yet reduced genomes of the phylum Saccharibacteria.</title>
        <authorList>
            <person name="McLean J.S."/>
            <person name="Bor B."/>
            <person name="To T.T."/>
            <person name="Liu Q."/>
            <person name="Kearns K.A."/>
            <person name="Solden L.M."/>
            <person name="Wrighton K.C."/>
            <person name="He X."/>
            <person name="Shi W."/>
        </authorList>
    </citation>
    <scope>NUCLEOTIDE SEQUENCE [LARGE SCALE GENOMIC DNA]</scope>
    <source>
        <strain evidence="1 2">TM7_G3_2_Rum_HOT_351B</strain>
    </source>
</reference>
<accession>A0ABY0FPR1</accession>
<name>A0ABY0FPR1_9BACT</name>
<proteinExistence type="predicted"/>
<evidence type="ECO:0000313" key="1">
    <source>
        <dbReference type="EMBL" id="RYC74845.1"/>
    </source>
</evidence>
<dbReference type="Proteomes" id="UP001191019">
    <property type="component" value="Unassembled WGS sequence"/>
</dbReference>
<evidence type="ECO:0000313" key="2">
    <source>
        <dbReference type="Proteomes" id="UP001191019"/>
    </source>
</evidence>
<reference evidence="1 2" key="2">
    <citation type="journal article" date="2020" name="Cell Rep.">
        <title>Acquisition and Adaptation of Ultra-small Parasitic Reduced Genome Bacteria to Mammalian Hosts.</title>
        <authorList>
            <person name="McLean J.S."/>
            <person name="Bor B."/>
            <person name="Kerns K.A."/>
            <person name="Liu Q."/>
            <person name="To T.T."/>
            <person name="Solden L."/>
            <person name="Hendrickson E.L."/>
            <person name="Wrighton K."/>
            <person name="Shi W."/>
            <person name="He X."/>
        </authorList>
    </citation>
    <scope>NUCLEOTIDE SEQUENCE [LARGE SCALE GENOMIC DNA]</scope>
    <source>
        <strain evidence="1 2">TM7_G3_2_Rum_HOT_351B</strain>
    </source>
</reference>
<comment type="caution">
    <text evidence="1">The sequence shown here is derived from an EMBL/GenBank/DDBJ whole genome shotgun (WGS) entry which is preliminary data.</text>
</comment>
<protein>
    <submittedName>
        <fullName evidence="1">Uncharacterized protein</fullName>
    </submittedName>
</protein>
<sequence>MEELELDYVIIKLKKKSPRNVTTEEKSQPRIDSTIRDRESQPCFLTRLYHII</sequence>
<keyword evidence="2" id="KW-1185">Reference proteome</keyword>
<organism evidence="1 2">
    <name type="scientific">Candidatus Nanosyncoccus alces</name>
    <dbReference type="NCBI Taxonomy" id="2171997"/>
    <lineage>
        <taxon>Bacteria</taxon>
        <taxon>Candidatus Saccharimonadota</taxon>
        <taxon>Candidatus Nanosyncoccalia</taxon>
        <taxon>Candidatus Nanosyncoccales</taxon>
        <taxon>Candidatus Nanosyncoccaceae</taxon>
        <taxon>Candidatus Nanosyncoccus</taxon>
    </lineage>
</organism>
<dbReference type="EMBL" id="PRLM01000003">
    <property type="protein sequence ID" value="RYC74845.1"/>
    <property type="molecule type" value="Genomic_DNA"/>
</dbReference>
<gene>
    <name evidence="1" type="ORF">G3RUM_00394</name>
</gene>